<organism evidence="1 2">
    <name type="scientific">Chitinophaga parva</name>
    <dbReference type="NCBI Taxonomy" id="2169414"/>
    <lineage>
        <taxon>Bacteria</taxon>
        <taxon>Pseudomonadati</taxon>
        <taxon>Bacteroidota</taxon>
        <taxon>Chitinophagia</taxon>
        <taxon>Chitinophagales</taxon>
        <taxon>Chitinophagaceae</taxon>
        <taxon>Chitinophaga</taxon>
    </lineage>
</organism>
<comment type="caution">
    <text evidence="1">The sequence shown here is derived from an EMBL/GenBank/DDBJ whole genome shotgun (WGS) entry which is preliminary data.</text>
</comment>
<protein>
    <submittedName>
        <fullName evidence="1">DNA packaging protein</fullName>
    </submittedName>
</protein>
<dbReference type="OrthoDB" id="8100717at2"/>
<accession>A0A2T7BBM1</accession>
<dbReference type="Proteomes" id="UP000244450">
    <property type="component" value="Unassembled WGS sequence"/>
</dbReference>
<keyword evidence="2" id="KW-1185">Reference proteome</keyword>
<proteinExistence type="predicted"/>
<dbReference type="RefSeq" id="WP_108689443.1">
    <property type="nucleotide sequence ID" value="NZ_QCYK01000004.1"/>
</dbReference>
<evidence type="ECO:0000313" key="2">
    <source>
        <dbReference type="Proteomes" id="UP000244450"/>
    </source>
</evidence>
<dbReference type="AlphaFoldDB" id="A0A2T7BBM1"/>
<dbReference type="Pfam" id="PF16677">
    <property type="entry name" value="GP3_package"/>
    <property type="match status" value="1"/>
</dbReference>
<reference evidence="1 2" key="1">
    <citation type="submission" date="2018-04" db="EMBL/GenBank/DDBJ databases">
        <title>Chitinophaga fuyangensis sp. nov., isolated from soil in a chemical factory.</title>
        <authorList>
            <person name="Chen K."/>
        </authorList>
    </citation>
    <scope>NUCLEOTIDE SEQUENCE [LARGE SCALE GENOMIC DNA]</scope>
    <source>
        <strain evidence="1 2">LY-1</strain>
    </source>
</reference>
<name>A0A2T7BBM1_9BACT</name>
<sequence>MAAPIGNEFYKLRSRHGRHKLFASPKLLWEAACEYFQWVDEHPEYKLEVSKFPIKKVVDRKRVTEYTIALPVKQPYSLEGLCLYWGVNKGYLRDFKAALPPEDKEKDEGFSAIITRVEEIIFTQQYNGASSGFFKENIVSRKLGLKDQSDITTDGQKITTDLSGLSTEDKLLLLEIQRRRSERNNKSS</sequence>
<gene>
    <name evidence="1" type="ORF">DCC81_24715</name>
</gene>
<evidence type="ECO:0000313" key="1">
    <source>
        <dbReference type="EMBL" id="PUZ21794.1"/>
    </source>
</evidence>
<dbReference type="Gene3D" id="1.10.132.80">
    <property type="match status" value="1"/>
</dbReference>
<dbReference type="InterPro" id="IPR032066">
    <property type="entry name" value="GP3_package"/>
</dbReference>
<dbReference type="EMBL" id="QCYK01000004">
    <property type="protein sequence ID" value="PUZ21794.1"/>
    <property type="molecule type" value="Genomic_DNA"/>
</dbReference>